<dbReference type="Proteomes" id="UP000224567">
    <property type="component" value="Unassembled WGS sequence"/>
</dbReference>
<dbReference type="PANTHER" id="PTHR36766:SF44">
    <property type="entry name" value="NBS-CODING RESISTANCE GENE ANALOG"/>
    <property type="match status" value="1"/>
</dbReference>
<comment type="caution">
    <text evidence="4">The sequence shown here is derived from an EMBL/GenBank/DDBJ whole genome shotgun (WGS) entry which is preliminary data.</text>
</comment>
<dbReference type="Pfam" id="PF00931">
    <property type="entry name" value="NB-ARC"/>
    <property type="match status" value="1"/>
</dbReference>
<dbReference type="InterPro" id="IPR042197">
    <property type="entry name" value="Apaf_helical"/>
</dbReference>
<dbReference type="InterPro" id="IPR027417">
    <property type="entry name" value="P-loop_NTPase"/>
</dbReference>
<dbReference type="Gene3D" id="3.40.50.300">
    <property type="entry name" value="P-loop containing nucleotide triphosphate hydrolases"/>
    <property type="match status" value="1"/>
</dbReference>
<reference evidence="4 5" key="1">
    <citation type="journal article" date="2017" name="Genome Biol.">
        <title>New reference genome sequences of hot pepper reveal the massive evolution of plant disease-resistance genes by retroduplication.</title>
        <authorList>
            <person name="Kim S."/>
            <person name="Park J."/>
            <person name="Yeom S.I."/>
            <person name="Kim Y.M."/>
            <person name="Seo E."/>
            <person name="Kim K.T."/>
            <person name="Kim M.S."/>
            <person name="Lee J.M."/>
            <person name="Cheong K."/>
            <person name="Shin H.S."/>
            <person name="Kim S.B."/>
            <person name="Han K."/>
            <person name="Lee J."/>
            <person name="Park M."/>
            <person name="Lee H.A."/>
            <person name="Lee H.Y."/>
            <person name="Lee Y."/>
            <person name="Oh S."/>
            <person name="Lee J.H."/>
            <person name="Choi E."/>
            <person name="Choi E."/>
            <person name="Lee S.E."/>
            <person name="Jeon J."/>
            <person name="Kim H."/>
            <person name="Choi G."/>
            <person name="Song H."/>
            <person name="Lee J."/>
            <person name="Lee S.C."/>
            <person name="Kwon J.K."/>
            <person name="Lee H.Y."/>
            <person name="Koo N."/>
            <person name="Hong Y."/>
            <person name="Kim R.W."/>
            <person name="Kang W.H."/>
            <person name="Huh J.H."/>
            <person name="Kang B.C."/>
            <person name="Yang T.J."/>
            <person name="Lee Y.H."/>
            <person name="Bennetzen J.L."/>
            <person name="Choi D."/>
        </authorList>
    </citation>
    <scope>NUCLEOTIDE SEQUENCE [LARGE SCALE GENOMIC DNA]</scope>
    <source>
        <strain evidence="5">cv. PBC81</strain>
    </source>
</reference>
<evidence type="ECO:0000256" key="1">
    <source>
        <dbReference type="ARBA" id="ARBA00022614"/>
    </source>
</evidence>
<dbReference type="GO" id="GO:0043531">
    <property type="term" value="F:ADP binding"/>
    <property type="evidence" value="ECO:0007669"/>
    <property type="project" value="InterPro"/>
</dbReference>
<organism evidence="4 5">
    <name type="scientific">Capsicum baccatum</name>
    <name type="common">Peruvian pepper</name>
    <dbReference type="NCBI Taxonomy" id="33114"/>
    <lineage>
        <taxon>Eukaryota</taxon>
        <taxon>Viridiplantae</taxon>
        <taxon>Streptophyta</taxon>
        <taxon>Embryophyta</taxon>
        <taxon>Tracheophyta</taxon>
        <taxon>Spermatophyta</taxon>
        <taxon>Magnoliopsida</taxon>
        <taxon>eudicotyledons</taxon>
        <taxon>Gunneridae</taxon>
        <taxon>Pentapetalae</taxon>
        <taxon>asterids</taxon>
        <taxon>lamiids</taxon>
        <taxon>Solanales</taxon>
        <taxon>Solanaceae</taxon>
        <taxon>Solanoideae</taxon>
        <taxon>Capsiceae</taxon>
        <taxon>Capsicum</taxon>
    </lineage>
</organism>
<protein>
    <recommendedName>
        <fullName evidence="3">NB-ARC domain-containing protein</fullName>
    </recommendedName>
</protein>
<keyword evidence="1" id="KW-0433">Leucine-rich repeat</keyword>
<dbReference type="SUPFAM" id="SSF52540">
    <property type="entry name" value="P-loop containing nucleoside triphosphate hydrolases"/>
    <property type="match status" value="1"/>
</dbReference>
<gene>
    <name evidence="4" type="ORF">CQW23_06534</name>
</gene>
<dbReference type="OrthoDB" id="1305171at2759"/>
<dbReference type="PANTHER" id="PTHR36766">
    <property type="entry name" value="PLANT BROAD-SPECTRUM MILDEW RESISTANCE PROTEIN RPW8"/>
    <property type="match status" value="1"/>
</dbReference>
<dbReference type="STRING" id="33114.A0A2G2X3K4"/>
<keyword evidence="5" id="KW-1185">Reference proteome</keyword>
<reference evidence="5" key="2">
    <citation type="journal article" date="2017" name="J. Anim. Genet.">
        <title>Multiple reference genome sequences of hot pepper reveal the massive evolution of plant disease resistance genes by retroduplication.</title>
        <authorList>
            <person name="Kim S."/>
            <person name="Park J."/>
            <person name="Yeom S.-I."/>
            <person name="Kim Y.-M."/>
            <person name="Seo E."/>
            <person name="Kim K.-T."/>
            <person name="Kim M.-S."/>
            <person name="Lee J.M."/>
            <person name="Cheong K."/>
            <person name="Shin H.-S."/>
            <person name="Kim S.-B."/>
            <person name="Han K."/>
            <person name="Lee J."/>
            <person name="Park M."/>
            <person name="Lee H.-A."/>
            <person name="Lee H.-Y."/>
            <person name="Lee Y."/>
            <person name="Oh S."/>
            <person name="Lee J.H."/>
            <person name="Choi E."/>
            <person name="Choi E."/>
            <person name="Lee S.E."/>
            <person name="Jeon J."/>
            <person name="Kim H."/>
            <person name="Choi G."/>
            <person name="Song H."/>
            <person name="Lee J."/>
            <person name="Lee S.-C."/>
            <person name="Kwon J.-K."/>
            <person name="Lee H.-Y."/>
            <person name="Koo N."/>
            <person name="Hong Y."/>
            <person name="Kim R.W."/>
            <person name="Kang W.-H."/>
            <person name="Huh J.H."/>
            <person name="Kang B.-C."/>
            <person name="Yang T.-J."/>
            <person name="Lee Y.-H."/>
            <person name="Bennetzen J.L."/>
            <person name="Choi D."/>
        </authorList>
    </citation>
    <scope>NUCLEOTIDE SEQUENCE [LARGE SCALE GENOMIC DNA]</scope>
    <source>
        <strain evidence="5">cv. PBC81</strain>
    </source>
</reference>
<name>A0A2G2X3K4_CAPBA</name>
<dbReference type="GO" id="GO:0006952">
    <property type="term" value="P:defense response"/>
    <property type="evidence" value="ECO:0007669"/>
    <property type="project" value="UniProtKB-KW"/>
</dbReference>
<evidence type="ECO:0000256" key="2">
    <source>
        <dbReference type="ARBA" id="ARBA00022821"/>
    </source>
</evidence>
<dbReference type="InterPro" id="IPR002182">
    <property type="entry name" value="NB-ARC"/>
</dbReference>
<dbReference type="Gene3D" id="1.10.8.430">
    <property type="entry name" value="Helical domain of apoptotic protease-activating factors"/>
    <property type="match status" value="1"/>
</dbReference>
<evidence type="ECO:0000313" key="4">
    <source>
        <dbReference type="EMBL" id="PHT52072.1"/>
    </source>
</evidence>
<proteinExistence type="predicted"/>
<feature type="domain" description="NB-ARC" evidence="3">
    <location>
        <begin position="3"/>
        <end position="97"/>
    </location>
</feature>
<sequence>MDDTVEIKGEAELADMLQKRFKGKRCLIVLDAMWKSEAWDAVRLCYPSENKGSRILLTAHNTKVARDPGTENLSLQMGFNDPDESWNLFKCDAFANESLPYEFETTGKQIADECHGLPITIAVVTGLLKSKRAIEDWRCVAKDVNSLVTNDPDERSSRVPWLSYNLLKTV</sequence>
<keyword evidence="2" id="KW-0611">Plant defense</keyword>
<dbReference type="AlphaFoldDB" id="A0A2G2X3K4"/>
<accession>A0A2G2X3K4</accession>
<evidence type="ECO:0000313" key="5">
    <source>
        <dbReference type="Proteomes" id="UP000224567"/>
    </source>
</evidence>
<evidence type="ECO:0000259" key="3">
    <source>
        <dbReference type="Pfam" id="PF00931"/>
    </source>
</evidence>
<dbReference type="EMBL" id="MLFT02000003">
    <property type="protein sequence ID" value="PHT52072.1"/>
    <property type="molecule type" value="Genomic_DNA"/>
</dbReference>